<comment type="caution">
    <text evidence="1">The sequence shown here is derived from an EMBL/GenBank/DDBJ whole genome shotgun (WGS) entry which is preliminary data.</text>
</comment>
<sequence>MEVPYWDFLIGFERVLQDKKFVLRNILKAIDVLENRYTAYMWNLPNAICLELEPSCKLPEACKPWQMLFWEMHS</sequence>
<dbReference type="EMBL" id="BSSQ01000015">
    <property type="protein sequence ID" value="GLX69636.1"/>
    <property type="molecule type" value="Genomic_DNA"/>
</dbReference>
<protein>
    <submittedName>
        <fullName evidence="1">Uncharacterized protein</fullName>
    </submittedName>
</protein>
<gene>
    <name evidence="1" type="ORF">MU1_39810</name>
</gene>
<reference evidence="1 2" key="1">
    <citation type="submission" date="2023-03" db="EMBL/GenBank/DDBJ databases">
        <title>Draft genome sequence of the bacteria which degrade cell wall of Tricholomamatutake.</title>
        <authorList>
            <person name="Konishi Y."/>
            <person name="Fukuta Y."/>
            <person name="Shirasaka N."/>
        </authorList>
    </citation>
    <scope>NUCLEOTIDE SEQUENCE [LARGE SCALE GENOMIC DNA]</scope>
    <source>
        <strain evidence="2">mu1</strain>
    </source>
</reference>
<organism evidence="1 2">
    <name type="scientific">Paenibacillus glycanilyticus</name>
    <dbReference type="NCBI Taxonomy" id="126569"/>
    <lineage>
        <taxon>Bacteria</taxon>
        <taxon>Bacillati</taxon>
        <taxon>Bacillota</taxon>
        <taxon>Bacilli</taxon>
        <taxon>Bacillales</taxon>
        <taxon>Paenibacillaceae</taxon>
        <taxon>Paenibacillus</taxon>
    </lineage>
</organism>
<proteinExistence type="predicted"/>
<name>A0ABQ6GJ44_9BACL</name>
<keyword evidence="2" id="KW-1185">Reference proteome</keyword>
<dbReference type="Proteomes" id="UP001157114">
    <property type="component" value="Unassembled WGS sequence"/>
</dbReference>
<evidence type="ECO:0000313" key="2">
    <source>
        <dbReference type="Proteomes" id="UP001157114"/>
    </source>
</evidence>
<evidence type="ECO:0000313" key="1">
    <source>
        <dbReference type="EMBL" id="GLX69636.1"/>
    </source>
</evidence>
<accession>A0ABQ6GJ44</accession>